<evidence type="ECO:0000256" key="1">
    <source>
        <dbReference type="ARBA" id="ARBA00004651"/>
    </source>
</evidence>
<dbReference type="PANTHER" id="PTHR45138">
    <property type="entry name" value="REGULATORY COMPONENTS OF SENSORY TRANSDUCTION SYSTEM"/>
    <property type="match status" value="1"/>
</dbReference>
<keyword evidence="11" id="KW-0808">Transferase</keyword>
<name>A0ABT0BD08_9SPHN</name>
<comment type="catalytic activity">
    <reaction evidence="7">
        <text>2 GTP = 3',3'-c-di-GMP + 2 diphosphate</text>
        <dbReference type="Rhea" id="RHEA:24898"/>
        <dbReference type="ChEBI" id="CHEBI:33019"/>
        <dbReference type="ChEBI" id="CHEBI:37565"/>
        <dbReference type="ChEBI" id="CHEBI:58805"/>
        <dbReference type="EC" id="2.7.7.65"/>
    </reaction>
</comment>
<dbReference type="Pfam" id="PF00990">
    <property type="entry name" value="GGDEF"/>
    <property type="match status" value="1"/>
</dbReference>
<feature type="transmembrane region" description="Helical" evidence="8">
    <location>
        <begin position="119"/>
        <end position="144"/>
    </location>
</feature>
<feature type="transmembrane region" description="Helical" evidence="8">
    <location>
        <begin position="86"/>
        <end position="107"/>
    </location>
</feature>
<feature type="transmembrane region" description="Helical" evidence="8">
    <location>
        <begin position="185"/>
        <end position="203"/>
    </location>
</feature>
<dbReference type="RefSeq" id="WP_244019136.1">
    <property type="nucleotide sequence ID" value="NZ_JALHLF010000025.1"/>
</dbReference>
<dbReference type="EMBL" id="JALHLF010000025">
    <property type="protein sequence ID" value="MCJ2182775.1"/>
    <property type="molecule type" value="Genomic_DNA"/>
</dbReference>
<dbReference type="PANTHER" id="PTHR45138:SF9">
    <property type="entry name" value="DIGUANYLATE CYCLASE DGCM-RELATED"/>
    <property type="match status" value="1"/>
</dbReference>
<feature type="transmembrane region" description="Helical" evidence="8">
    <location>
        <begin position="268"/>
        <end position="289"/>
    </location>
</feature>
<evidence type="ECO:0000313" key="11">
    <source>
        <dbReference type="EMBL" id="MCJ2182775.1"/>
    </source>
</evidence>
<dbReference type="InterPro" id="IPR000700">
    <property type="entry name" value="PAS-assoc_C"/>
</dbReference>
<dbReference type="InterPro" id="IPR000160">
    <property type="entry name" value="GGDEF_dom"/>
</dbReference>
<dbReference type="InterPro" id="IPR050469">
    <property type="entry name" value="Diguanylate_Cyclase"/>
</dbReference>
<dbReference type="SUPFAM" id="SSF55785">
    <property type="entry name" value="PYP-like sensor domain (PAS domain)"/>
    <property type="match status" value="1"/>
</dbReference>
<dbReference type="CDD" id="cd00130">
    <property type="entry name" value="PAS"/>
    <property type="match status" value="1"/>
</dbReference>
<dbReference type="NCBIfam" id="TIGR00254">
    <property type="entry name" value="GGDEF"/>
    <property type="match status" value="1"/>
</dbReference>
<evidence type="ECO:0000256" key="6">
    <source>
        <dbReference type="ARBA" id="ARBA00023136"/>
    </source>
</evidence>
<keyword evidence="3" id="KW-1003">Cell membrane</keyword>
<dbReference type="Gene3D" id="3.30.70.270">
    <property type="match status" value="1"/>
</dbReference>
<dbReference type="PROSITE" id="PS50113">
    <property type="entry name" value="PAC"/>
    <property type="match status" value="1"/>
</dbReference>
<dbReference type="InterPro" id="IPR029787">
    <property type="entry name" value="Nucleotide_cyclase"/>
</dbReference>
<organism evidence="11 12">
    <name type="scientific">Novosphingobium organovorum</name>
    <dbReference type="NCBI Taxonomy" id="2930092"/>
    <lineage>
        <taxon>Bacteria</taxon>
        <taxon>Pseudomonadati</taxon>
        <taxon>Pseudomonadota</taxon>
        <taxon>Alphaproteobacteria</taxon>
        <taxon>Sphingomonadales</taxon>
        <taxon>Sphingomonadaceae</taxon>
        <taxon>Novosphingobium</taxon>
    </lineage>
</organism>
<proteinExistence type="predicted"/>
<dbReference type="InterPro" id="IPR001610">
    <property type="entry name" value="PAC"/>
</dbReference>
<evidence type="ECO:0000256" key="4">
    <source>
        <dbReference type="ARBA" id="ARBA00022692"/>
    </source>
</evidence>
<evidence type="ECO:0000259" key="10">
    <source>
        <dbReference type="PROSITE" id="PS50887"/>
    </source>
</evidence>
<feature type="domain" description="PAC" evidence="9">
    <location>
        <begin position="374"/>
        <end position="426"/>
    </location>
</feature>
<dbReference type="Pfam" id="PF08447">
    <property type="entry name" value="PAS_3"/>
    <property type="match status" value="1"/>
</dbReference>
<dbReference type="InterPro" id="IPR013655">
    <property type="entry name" value="PAS_fold_3"/>
</dbReference>
<dbReference type="InterPro" id="IPR035965">
    <property type="entry name" value="PAS-like_dom_sf"/>
</dbReference>
<dbReference type="InterPro" id="IPR007895">
    <property type="entry name" value="MASE1"/>
</dbReference>
<evidence type="ECO:0000259" key="9">
    <source>
        <dbReference type="PROSITE" id="PS50113"/>
    </source>
</evidence>
<accession>A0ABT0BD08</accession>
<keyword evidence="6 8" id="KW-0472">Membrane</keyword>
<dbReference type="Gene3D" id="3.30.450.20">
    <property type="entry name" value="PAS domain"/>
    <property type="match status" value="1"/>
</dbReference>
<protein>
    <recommendedName>
        <fullName evidence="2">diguanylate cyclase</fullName>
        <ecNumber evidence="2">2.7.7.65</ecNumber>
    </recommendedName>
</protein>
<feature type="transmembrane region" description="Helical" evidence="8">
    <location>
        <begin position="12"/>
        <end position="32"/>
    </location>
</feature>
<keyword evidence="5 8" id="KW-1133">Transmembrane helix</keyword>
<dbReference type="Gene3D" id="2.10.70.100">
    <property type="match status" value="1"/>
</dbReference>
<feature type="transmembrane region" description="Helical" evidence="8">
    <location>
        <begin position="38"/>
        <end position="56"/>
    </location>
</feature>
<feature type="transmembrane region" description="Helical" evidence="8">
    <location>
        <begin position="63"/>
        <end position="80"/>
    </location>
</feature>
<keyword evidence="11" id="KW-0548">Nucleotidyltransferase</keyword>
<keyword evidence="12" id="KW-1185">Reference proteome</keyword>
<dbReference type="Pfam" id="PF05231">
    <property type="entry name" value="MASE1"/>
    <property type="match status" value="1"/>
</dbReference>
<comment type="caution">
    <text evidence="11">The sequence shown here is derived from an EMBL/GenBank/DDBJ whole genome shotgun (WGS) entry which is preliminary data.</text>
</comment>
<dbReference type="SUPFAM" id="SSF55073">
    <property type="entry name" value="Nucleotide cyclase"/>
    <property type="match status" value="1"/>
</dbReference>
<reference evidence="11" key="1">
    <citation type="submission" date="2022-03" db="EMBL/GenBank/DDBJ databases">
        <title>Identification of a novel bacterium isolated from mangrove sediments.</title>
        <authorList>
            <person name="Pan X."/>
        </authorList>
    </citation>
    <scope>NUCLEOTIDE SEQUENCE</scope>
    <source>
        <strain evidence="11">B1949</strain>
    </source>
</reference>
<dbReference type="InterPro" id="IPR000014">
    <property type="entry name" value="PAS"/>
</dbReference>
<gene>
    <name evidence="11" type="ORF">MTR62_08730</name>
</gene>
<evidence type="ECO:0000256" key="3">
    <source>
        <dbReference type="ARBA" id="ARBA00022475"/>
    </source>
</evidence>
<evidence type="ECO:0000256" key="7">
    <source>
        <dbReference type="ARBA" id="ARBA00034247"/>
    </source>
</evidence>
<dbReference type="GO" id="GO:0052621">
    <property type="term" value="F:diguanylate cyclase activity"/>
    <property type="evidence" value="ECO:0007669"/>
    <property type="project" value="UniProtKB-EC"/>
</dbReference>
<dbReference type="InterPro" id="IPR043128">
    <property type="entry name" value="Rev_trsase/Diguanyl_cyclase"/>
</dbReference>
<keyword evidence="4 8" id="KW-0812">Transmembrane</keyword>
<sequence length="602" mass="65390">MRSDTPLFNHKALWPILVASTYFLCAVAALHLTDGSDGLATVWPASGVSIAGLLLARKAQRPLLVGAIALASLGGNWLSGMPALDSLFYTIANVAEAVIGFLCIRHINRHGQSIYNPLAVLEFAVAAMLTGVLSAATAALLTGAGLGLMFVSWATTVTLGIMIVVPLTLNIFTEFKGLSTIPRKQWLLSGLVLLAVALISLVVFNQTTYPLLFLPLMCVIVATYLLGPNGAMVSILLIAVIGSSKTLGAESGPILLMRHSDPALATLFLQFYLFTLLLSALPLAALLGARERILMQVTRAKRWLEMSEQFAHVGHWRLDLVNNDLFWSDEVFRIHELDSSQSPPLEGALDFYHPDDRALVQRQLEALIESTRPFDFEARLITARGEKRYVRSQGELEFDAKGKPIAIFGIFQDVTERALATLRLAEARQLAEEQADFAMVLAQTDPLTGIANRRNALGTLEMELKKARENQTPLSVAILDIDHFKTINDQFGHAIGDTVIRKVAELCTRMIRNSDLAGRIGGEEFVLVLPGSDAEAARIVGERVRQAIESALWPAPGPEQVTASIGVATLAGATNAQDFLSEADKALYRAKREGRNLLRVAA</sequence>
<dbReference type="Proteomes" id="UP001162881">
    <property type="component" value="Unassembled WGS sequence"/>
</dbReference>
<feature type="domain" description="GGDEF" evidence="10">
    <location>
        <begin position="472"/>
        <end position="602"/>
    </location>
</feature>
<evidence type="ECO:0000313" key="12">
    <source>
        <dbReference type="Proteomes" id="UP001162881"/>
    </source>
</evidence>
<dbReference type="SMART" id="SM00086">
    <property type="entry name" value="PAC"/>
    <property type="match status" value="1"/>
</dbReference>
<dbReference type="CDD" id="cd01949">
    <property type="entry name" value="GGDEF"/>
    <property type="match status" value="1"/>
</dbReference>
<feature type="transmembrane region" description="Helical" evidence="8">
    <location>
        <begin position="150"/>
        <end position="173"/>
    </location>
</feature>
<dbReference type="SMART" id="SM00267">
    <property type="entry name" value="GGDEF"/>
    <property type="match status" value="1"/>
</dbReference>
<dbReference type="PROSITE" id="PS50887">
    <property type="entry name" value="GGDEF"/>
    <property type="match status" value="1"/>
</dbReference>
<comment type="subcellular location">
    <subcellularLocation>
        <location evidence="1">Cell membrane</location>
        <topology evidence="1">Multi-pass membrane protein</topology>
    </subcellularLocation>
</comment>
<evidence type="ECO:0000256" key="8">
    <source>
        <dbReference type="SAM" id="Phobius"/>
    </source>
</evidence>
<evidence type="ECO:0000256" key="5">
    <source>
        <dbReference type="ARBA" id="ARBA00022989"/>
    </source>
</evidence>
<dbReference type="EC" id="2.7.7.65" evidence="2"/>
<evidence type="ECO:0000256" key="2">
    <source>
        <dbReference type="ARBA" id="ARBA00012528"/>
    </source>
</evidence>